<dbReference type="OrthoDB" id="5588846at2759"/>
<dbReference type="Gene3D" id="3.30.40.10">
    <property type="entry name" value="Zinc/RING finger domain, C3HC4 (zinc finger)"/>
    <property type="match status" value="1"/>
</dbReference>
<dbReference type="SUPFAM" id="SSF57850">
    <property type="entry name" value="RING/U-box"/>
    <property type="match status" value="1"/>
</dbReference>
<keyword evidence="2" id="KW-1185">Reference proteome</keyword>
<evidence type="ECO:0000313" key="1">
    <source>
        <dbReference type="EMBL" id="THU89966.1"/>
    </source>
</evidence>
<dbReference type="Proteomes" id="UP000297245">
    <property type="component" value="Unassembled WGS sequence"/>
</dbReference>
<gene>
    <name evidence="1" type="ORF">K435DRAFT_864769</name>
</gene>
<dbReference type="EMBL" id="ML179351">
    <property type="protein sequence ID" value="THU89966.1"/>
    <property type="molecule type" value="Genomic_DNA"/>
</dbReference>
<protein>
    <submittedName>
        <fullName evidence="1">Uncharacterized protein</fullName>
    </submittedName>
</protein>
<dbReference type="PANTHER" id="PTHR23327:SF51">
    <property type="entry name" value="TRANSCRIPTIONAL REGULATOR OF YEAST FORM ADHERENCE 3"/>
    <property type="match status" value="1"/>
</dbReference>
<sequence>MKQSRDALETFLGPNMLILGIRYEATRKTLKKHAKWTALPLPSSTRSAGALTVLFPYPLYPSPPLDPGIVIIGTSVHSFLPRMLVQAIGETLLPIIPHIDDYSYVICTSIAFKPIRLGCGYLFRVRCLVKMQKRGQDACPMRRAPNVLRVDKSNVDWALLNFMQDWFPVEARKKQKQGEKEE</sequence>
<proteinExistence type="predicted"/>
<evidence type="ECO:0000313" key="2">
    <source>
        <dbReference type="Proteomes" id="UP000297245"/>
    </source>
</evidence>
<dbReference type="InterPro" id="IPR013083">
    <property type="entry name" value="Znf_RING/FYVE/PHD"/>
</dbReference>
<accession>A0A4S8LL33</accession>
<name>A0A4S8LL33_DENBC</name>
<reference evidence="1 2" key="1">
    <citation type="journal article" date="2019" name="Nat. Ecol. Evol.">
        <title>Megaphylogeny resolves global patterns of mushroom evolution.</title>
        <authorList>
            <person name="Varga T."/>
            <person name="Krizsan K."/>
            <person name="Foldi C."/>
            <person name="Dima B."/>
            <person name="Sanchez-Garcia M."/>
            <person name="Sanchez-Ramirez S."/>
            <person name="Szollosi G.J."/>
            <person name="Szarkandi J.G."/>
            <person name="Papp V."/>
            <person name="Albert L."/>
            <person name="Andreopoulos W."/>
            <person name="Angelini C."/>
            <person name="Antonin V."/>
            <person name="Barry K.W."/>
            <person name="Bougher N.L."/>
            <person name="Buchanan P."/>
            <person name="Buyck B."/>
            <person name="Bense V."/>
            <person name="Catcheside P."/>
            <person name="Chovatia M."/>
            <person name="Cooper J."/>
            <person name="Damon W."/>
            <person name="Desjardin D."/>
            <person name="Finy P."/>
            <person name="Geml J."/>
            <person name="Haridas S."/>
            <person name="Hughes K."/>
            <person name="Justo A."/>
            <person name="Karasinski D."/>
            <person name="Kautmanova I."/>
            <person name="Kiss B."/>
            <person name="Kocsube S."/>
            <person name="Kotiranta H."/>
            <person name="LaButti K.M."/>
            <person name="Lechner B.E."/>
            <person name="Liimatainen K."/>
            <person name="Lipzen A."/>
            <person name="Lukacs Z."/>
            <person name="Mihaltcheva S."/>
            <person name="Morgado L.N."/>
            <person name="Niskanen T."/>
            <person name="Noordeloos M.E."/>
            <person name="Ohm R.A."/>
            <person name="Ortiz-Santana B."/>
            <person name="Ovrebo C."/>
            <person name="Racz N."/>
            <person name="Riley R."/>
            <person name="Savchenko A."/>
            <person name="Shiryaev A."/>
            <person name="Soop K."/>
            <person name="Spirin V."/>
            <person name="Szebenyi C."/>
            <person name="Tomsovsky M."/>
            <person name="Tulloss R.E."/>
            <person name="Uehling J."/>
            <person name="Grigoriev I.V."/>
            <person name="Vagvolgyi C."/>
            <person name="Papp T."/>
            <person name="Martin F.M."/>
            <person name="Miettinen O."/>
            <person name="Hibbett D.S."/>
            <person name="Nagy L.G."/>
        </authorList>
    </citation>
    <scope>NUCLEOTIDE SEQUENCE [LARGE SCALE GENOMIC DNA]</scope>
    <source>
        <strain evidence="1 2">CBS 962.96</strain>
    </source>
</reference>
<dbReference type="PANTHER" id="PTHR23327">
    <property type="entry name" value="RING FINGER PROTEIN 127"/>
    <property type="match status" value="1"/>
</dbReference>
<organism evidence="1 2">
    <name type="scientific">Dendrothele bispora (strain CBS 962.96)</name>
    <dbReference type="NCBI Taxonomy" id="1314807"/>
    <lineage>
        <taxon>Eukaryota</taxon>
        <taxon>Fungi</taxon>
        <taxon>Dikarya</taxon>
        <taxon>Basidiomycota</taxon>
        <taxon>Agaricomycotina</taxon>
        <taxon>Agaricomycetes</taxon>
        <taxon>Agaricomycetidae</taxon>
        <taxon>Agaricales</taxon>
        <taxon>Agaricales incertae sedis</taxon>
        <taxon>Dendrothele</taxon>
    </lineage>
</organism>
<dbReference type="AlphaFoldDB" id="A0A4S8LL33"/>